<feature type="domain" description="Ppx/GppA phosphatase N-terminal" evidence="2">
    <location>
        <begin position="33"/>
        <end position="299"/>
    </location>
</feature>
<evidence type="ECO:0000259" key="2">
    <source>
        <dbReference type="Pfam" id="PF02541"/>
    </source>
</evidence>
<evidence type="ECO:0000259" key="3">
    <source>
        <dbReference type="Pfam" id="PF21447"/>
    </source>
</evidence>
<keyword evidence="5" id="KW-1185">Reference proteome</keyword>
<dbReference type="Pfam" id="PF21447">
    <property type="entry name" value="Ppx-GppA_III"/>
    <property type="match status" value="1"/>
</dbReference>
<dbReference type="InterPro" id="IPR048950">
    <property type="entry name" value="Ppx_GppA_C"/>
</dbReference>
<dbReference type="InterPro" id="IPR003607">
    <property type="entry name" value="HD/PDEase_dom"/>
</dbReference>
<dbReference type="Gene3D" id="1.10.3210.10">
    <property type="entry name" value="Hypothetical protein af1432"/>
    <property type="match status" value="1"/>
</dbReference>
<dbReference type="Pfam" id="PF02541">
    <property type="entry name" value="Ppx-GppA"/>
    <property type="match status" value="1"/>
</dbReference>
<dbReference type="InterPro" id="IPR003695">
    <property type="entry name" value="Ppx_GppA_N"/>
</dbReference>
<comment type="caution">
    <text evidence="4">The sequence shown here is derived from an EMBL/GenBank/DDBJ whole genome shotgun (WGS) entry which is preliminary data.</text>
</comment>
<evidence type="ECO:0000313" key="4">
    <source>
        <dbReference type="EMBL" id="KRL42595.1"/>
    </source>
</evidence>
<proteinExistence type="inferred from homology"/>
<name>A0A0R1QN84_9LACO</name>
<sequence>MTSDRGFIVIGAQAIFFSITNLRTLKELERGHYPVAIGEDIFATHQIQPDTVDAAVLALNTIRQLFNDYGVSDTTVVGSHSFFEADNAQFVWDQIVSRTGWQIQRATLSQEAFYRTQAVFARFPNFETITKKGTVLIDISSGSVELTAFTNGEFGFSRNLSLGPLRVFEVMSDIQASVPNYVEVMRDFIDSRLVDFMRLLPADVDYHNMIIMGSALSLLETLIPTGKTAVETDREGFDLLYHEVIHSSDQYLADTYELPLNQVSQVLPTVLLVYRLVKTLHASKIWVSNLKMLDGLEVNSALSAGYKPVALDPTQEIVISAQNLADRYQVDPKHRDATVTFALQLFDRLKKLHGLGKRERLLLQIAAIVNDIGSYVDTHKHYEHSDYIIRASELMGLDAIEQQMVATIARFHSSDSPQIDLGDLPLMSSARRLTIAKLSAILRVADSLDASRQQKIQSIRVSQKSDQIVLTATANDDVELERWTLKRKGQFFAAVFGLPIVLKGRLSI</sequence>
<dbReference type="PATRIC" id="fig|1423769.4.peg.1999"/>
<evidence type="ECO:0000256" key="1">
    <source>
        <dbReference type="ARBA" id="ARBA00007125"/>
    </source>
</evidence>
<dbReference type="CDD" id="cd00077">
    <property type="entry name" value="HDc"/>
    <property type="match status" value="1"/>
</dbReference>
<dbReference type="Proteomes" id="UP000051790">
    <property type="component" value="Unassembled WGS sequence"/>
</dbReference>
<dbReference type="InterPro" id="IPR043129">
    <property type="entry name" value="ATPase_NBD"/>
</dbReference>
<dbReference type="SUPFAM" id="SSF53067">
    <property type="entry name" value="Actin-like ATPase domain"/>
    <property type="match status" value="2"/>
</dbReference>
<dbReference type="GO" id="GO:0016462">
    <property type="term" value="F:pyrophosphatase activity"/>
    <property type="evidence" value="ECO:0007669"/>
    <property type="project" value="TreeGrafter"/>
</dbReference>
<dbReference type="Gene3D" id="3.30.420.150">
    <property type="entry name" value="Exopolyphosphatase. Domain 2"/>
    <property type="match status" value="1"/>
</dbReference>
<dbReference type="Gene3D" id="3.30.420.40">
    <property type="match status" value="1"/>
</dbReference>
<comment type="similarity">
    <text evidence="1">Belongs to the GppA/Ppx family.</text>
</comment>
<reference evidence="4 5" key="1">
    <citation type="journal article" date="2015" name="Genome Announc.">
        <title>Expanding the biotechnology potential of lactobacilli through comparative genomics of 213 strains and associated genera.</title>
        <authorList>
            <person name="Sun Z."/>
            <person name="Harris H.M."/>
            <person name="McCann A."/>
            <person name="Guo C."/>
            <person name="Argimon S."/>
            <person name="Zhang W."/>
            <person name="Yang X."/>
            <person name="Jeffery I.B."/>
            <person name="Cooney J.C."/>
            <person name="Kagawa T.F."/>
            <person name="Liu W."/>
            <person name="Song Y."/>
            <person name="Salvetti E."/>
            <person name="Wrobel A."/>
            <person name="Rasinkangas P."/>
            <person name="Parkhill J."/>
            <person name="Rea M.C."/>
            <person name="O'Sullivan O."/>
            <person name="Ritari J."/>
            <person name="Douillard F.P."/>
            <person name="Paul Ross R."/>
            <person name="Yang R."/>
            <person name="Briner A.E."/>
            <person name="Felis G.E."/>
            <person name="de Vos W.M."/>
            <person name="Barrangou R."/>
            <person name="Klaenhammer T.R."/>
            <person name="Caufield P.W."/>
            <person name="Cui Y."/>
            <person name="Zhang H."/>
            <person name="O'Toole P.W."/>
        </authorList>
    </citation>
    <scope>NUCLEOTIDE SEQUENCE [LARGE SCALE GENOMIC DNA]</scope>
    <source>
        <strain evidence="4 5">DSM 13343</strain>
    </source>
</reference>
<evidence type="ECO:0000313" key="5">
    <source>
        <dbReference type="Proteomes" id="UP000051790"/>
    </source>
</evidence>
<dbReference type="PANTHER" id="PTHR30005:SF0">
    <property type="entry name" value="RETROGRADE REGULATION PROTEIN 2"/>
    <property type="match status" value="1"/>
</dbReference>
<organism evidence="4 5">
    <name type="scientific">Lacticaseibacillus manihotivorans DSM 13343 = JCM 12514</name>
    <dbReference type="NCBI Taxonomy" id="1423769"/>
    <lineage>
        <taxon>Bacteria</taxon>
        <taxon>Bacillati</taxon>
        <taxon>Bacillota</taxon>
        <taxon>Bacilli</taxon>
        <taxon>Lactobacillales</taxon>
        <taxon>Lactobacillaceae</taxon>
        <taxon>Lacticaseibacillus</taxon>
    </lineage>
</organism>
<dbReference type="SUPFAM" id="SSF109604">
    <property type="entry name" value="HD-domain/PDEase-like"/>
    <property type="match status" value="1"/>
</dbReference>
<dbReference type="EMBL" id="AZEU01000222">
    <property type="protein sequence ID" value="KRL42595.1"/>
    <property type="molecule type" value="Genomic_DNA"/>
</dbReference>
<protein>
    <submittedName>
        <fullName evidence="4">Exopolyphosphatase</fullName>
    </submittedName>
</protein>
<accession>A0A0R1QN84</accession>
<dbReference type="PANTHER" id="PTHR30005">
    <property type="entry name" value="EXOPOLYPHOSPHATASE"/>
    <property type="match status" value="1"/>
</dbReference>
<dbReference type="OrthoDB" id="9814545at2"/>
<dbReference type="AlphaFoldDB" id="A0A0R1QN84"/>
<dbReference type="RefSeq" id="WP_056964456.1">
    <property type="nucleotide sequence ID" value="NZ_AZEU01000222.1"/>
</dbReference>
<gene>
    <name evidence="4" type="ORF">FD01_GL001864</name>
</gene>
<feature type="domain" description="Ppx/GppA phosphatase C-terminal" evidence="3">
    <location>
        <begin position="320"/>
        <end position="487"/>
    </location>
</feature>
<dbReference type="InterPro" id="IPR050273">
    <property type="entry name" value="GppA/Ppx_hydrolase"/>
</dbReference>